<dbReference type="Gene3D" id="1.10.4030.10">
    <property type="entry name" value="Porin chaperone SurA, peptide-binding domain"/>
    <property type="match status" value="1"/>
</dbReference>
<dbReference type="AlphaFoldDB" id="A0A9X3TNC4"/>
<accession>A0A9X3TNC4</accession>
<dbReference type="EMBL" id="JAPYYP010000003">
    <property type="protein sequence ID" value="MDA5107565.1"/>
    <property type="molecule type" value="Genomic_DNA"/>
</dbReference>
<proteinExistence type="predicted"/>
<gene>
    <name evidence="1" type="ORF">O3V59_04265</name>
</gene>
<sequence>MKKFDVSILAAAVLLLALAVVGLSEGEKEDPAVAKVGDVTITESQFSDALKHKYGIRVMDQLIADALITQEAKQQGVTIDEAELEKQVDALKKSLGSDEAFRRSLEKKGFNEQTFREALKIVMLKDKLFEKAYPVTEEQIKEYYDKNKEKLGNPVPTLEQAREKIKEKLAGKNRAKYQDEWIKGLEKKYGPTLLDPVLAKQKASEEE</sequence>
<dbReference type="PANTHER" id="PTHR47245">
    <property type="entry name" value="PEPTIDYLPROLYL ISOMERASE"/>
    <property type="match status" value="1"/>
</dbReference>
<organism evidence="1 2">
    <name type="scientific">Brevibacillus thermoruber</name>
    <dbReference type="NCBI Taxonomy" id="33942"/>
    <lineage>
        <taxon>Bacteria</taxon>
        <taxon>Bacillati</taxon>
        <taxon>Bacillota</taxon>
        <taxon>Bacilli</taxon>
        <taxon>Bacillales</taxon>
        <taxon>Paenibacillaceae</taxon>
        <taxon>Brevibacillus</taxon>
    </lineage>
</organism>
<reference evidence="1" key="1">
    <citation type="submission" date="2022-12" db="EMBL/GenBank/DDBJ databases">
        <title>Draft genome sequence of the thermophilic strain Brevibacillus thermoruber HT42, isolated from Los Humeros, Puebla, Mexico, with biotechnological potential.</title>
        <authorList>
            <person name="Lara Sanchez J."/>
            <person name="Solis Palacios R."/>
            <person name="Bustos Baena A.S."/>
            <person name="Ruz Baez A.E."/>
            <person name="Espinosa Luna G."/>
            <person name="Oliart Ros R.M."/>
        </authorList>
    </citation>
    <scope>NUCLEOTIDE SEQUENCE</scope>
    <source>
        <strain evidence="1">HT42</strain>
    </source>
</reference>
<protein>
    <submittedName>
        <fullName evidence="1">SurA N-terminal domain-containing protein</fullName>
    </submittedName>
</protein>
<dbReference type="InterPro" id="IPR027304">
    <property type="entry name" value="Trigger_fact/SurA_dom_sf"/>
</dbReference>
<comment type="caution">
    <text evidence="1">The sequence shown here is derived from an EMBL/GenBank/DDBJ whole genome shotgun (WGS) entry which is preliminary data.</text>
</comment>
<dbReference type="SUPFAM" id="SSF109998">
    <property type="entry name" value="Triger factor/SurA peptide-binding domain-like"/>
    <property type="match status" value="1"/>
</dbReference>
<dbReference type="PANTHER" id="PTHR47245:SF2">
    <property type="entry name" value="PEPTIDYL-PROLYL CIS-TRANS ISOMERASE HP_0175-RELATED"/>
    <property type="match status" value="1"/>
</dbReference>
<name>A0A9X3TNC4_9BACL</name>
<dbReference type="RefSeq" id="WP_029098227.1">
    <property type="nucleotide sequence ID" value="NZ_JAPYYP010000003.1"/>
</dbReference>
<keyword evidence="2" id="KW-1185">Reference proteome</keyword>
<dbReference type="Pfam" id="PF13624">
    <property type="entry name" value="SurA_N_3"/>
    <property type="match status" value="1"/>
</dbReference>
<dbReference type="InterPro" id="IPR050245">
    <property type="entry name" value="PrsA_foldase"/>
</dbReference>
<evidence type="ECO:0000313" key="2">
    <source>
        <dbReference type="Proteomes" id="UP001151071"/>
    </source>
</evidence>
<evidence type="ECO:0000313" key="1">
    <source>
        <dbReference type="EMBL" id="MDA5107565.1"/>
    </source>
</evidence>
<dbReference type="Proteomes" id="UP001151071">
    <property type="component" value="Unassembled WGS sequence"/>
</dbReference>